<evidence type="ECO:0000313" key="4">
    <source>
        <dbReference type="Proteomes" id="UP000011205"/>
    </source>
</evidence>
<feature type="region of interest" description="Disordered" evidence="1">
    <location>
        <begin position="76"/>
        <end position="106"/>
    </location>
</feature>
<dbReference type="InterPro" id="IPR038721">
    <property type="entry name" value="IS701-like_DDE_dom"/>
</dbReference>
<dbReference type="AlphaFoldDB" id="L8PSH5"/>
<organism evidence="3 4">
    <name type="scientific">Streptomyces viridochromogenes Tue57</name>
    <dbReference type="NCBI Taxonomy" id="1160705"/>
    <lineage>
        <taxon>Bacteria</taxon>
        <taxon>Bacillati</taxon>
        <taxon>Actinomycetota</taxon>
        <taxon>Actinomycetes</taxon>
        <taxon>Kitasatosporales</taxon>
        <taxon>Streptomycetaceae</taxon>
        <taxon>Streptomyces</taxon>
    </lineage>
</organism>
<evidence type="ECO:0000256" key="1">
    <source>
        <dbReference type="SAM" id="MobiDB-lite"/>
    </source>
</evidence>
<dbReference type="PANTHER" id="PTHR33627:SF1">
    <property type="entry name" value="TRANSPOSASE"/>
    <property type="match status" value="1"/>
</dbReference>
<dbReference type="PATRIC" id="fig|1160705.3.peg.93"/>
<dbReference type="SUPFAM" id="SSF53098">
    <property type="entry name" value="Ribonuclease H-like"/>
    <property type="match status" value="1"/>
</dbReference>
<protein>
    <submittedName>
        <fullName evidence="3">Putative transposase</fullName>
    </submittedName>
</protein>
<evidence type="ECO:0000259" key="2">
    <source>
        <dbReference type="Pfam" id="PF13546"/>
    </source>
</evidence>
<dbReference type="InterPro" id="IPR012337">
    <property type="entry name" value="RNaseH-like_sf"/>
</dbReference>
<proteinExistence type="predicted"/>
<accession>L8PSH5</accession>
<evidence type="ECO:0000313" key="3">
    <source>
        <dbReference type="EMBL" id="ELS58963.1"/>
    </source>
</evidence>
<comment type="caution">
    <text evidence="3">The sequence shown here is derived from an EMBL/GenBank/DDBJ whole genome shotgun (WGS) entry which is preliminary data.</text>
</comment>
<reference evidence="3 4" key="1">
    <citation type="journal article" date="2013" name="Genome Announc.">
        <title>Draft Genome Sequence of Streptomyces viridochromogenes Strain Tu57, Producer of Avilamycin.</title>
        <authorList>
            <person name="Gruning B.A."/>
            <person name="Erxleben A."/>
            <person name="Hahnlein A."/>
            <person name="Gunther S."/>
        </authorList>
    </citation>
    <scope>NUCLEOTIDE SEQUENCE [LARGE SCALE GENOMIC DNA]</scope>
    <source>
        <strain evidence="3 4">Tue57</strain>
    </source>
</reference>
<dbReference type="PANTHER" id="PTHR33627">
    <property type="entry name" value="TRANSPOSASE"/>
    <property type="match status" value="1"/>
</dbReference>
<sequence length="255" mass="29078">MSPLPWGLGHRGRLLAFHRLRRRLGDQVVQLLRRLFQILRHRYGIRYGRSVAFRLALEDRGWSYVTAVAPKEIAGPADAEPYQPAYGSLGPPTLPRHRQAPRPVPRPVEEAAAFDEITWRRGSKSTMTSHFAVLQVRPSGKEACRTAQEQAGGRSRWDGVLPLRTLLVERPQEADQPTGYGRTNLPATTPVADLVRWAKMRRRIEHDYRELEHGPGLDHFESRTWRGRHHHVTLVTAAHAFLTLRRLDTKAQTPA</sequence>
<name>L8PSH5_STRVR</name>
<dbReference type="EMBL" id="AMLP01000004">
    <property type="protein sequence ID" value="ELS58963.1"/>
    <property type="molecule type" value="Genomic_DNA"/>
</dbReference>
<dbReference type="InterPro" id="IPR039365">
    <property type="entry name" value="IS701-like"/>
</dbReference>
<dbReference type="Pfam" id="PF13546">
    <property type="entry name" value="DDE_5"/>
    <property type="match status" value="1"/>
</dbReference>
<dbReference type="Proteomes" id="UP000011205">
    <property type="component" value="Unassembled WGS sequence"/>
</dbReference>
<feature type="domain" description="Transposase IS701-like DDE" evidence="2">
    <location>
        <begin position="47"/>
        <end position="125"/>
    </location>
</feature>
<gene>
    <name evidence="3" type="ORF">STVIR_0095</name>
</gene>